<dbReference type="WBParaSite" id="SVE_0851600.1">
    <property type="protein sequence ID" value="SVE_0851600.1"/>
    <property type="gene ID" value="SVE_0851600"/>
</dbReference>
<protein>
    <submittedName>
        <fullName evidence="2">Rhodanese domain-containing protein</fullName>
    </submittedName>
</protein>
<organism evidence="1 2">
    <name type="scientific">Strongyloides venezuelensis</name>
    <name type="common">Threadworm</name>
    <dbReference type="NCBI Taxonomy" id="75913"/>
    <lineage>
        <taxon>Eukaryota</taxon>
        <taxon>Metazoa</taxon>
        <taxon>Ecdysozoa</taxon>
        <taxon>Nematoda</taxon>
        <taxon>Chromadorea</taxon>
        <taxon>Rhabditida</taxon>
        <taxon>Tylenchina</taxon>
        <taxon>Panagrolaimomorpha</taxon>
        <taxon>Strongyloidoidea</taxon>
        <taxon>Strongyloididae</taxon>
        <taxon>Strongyloides</taxon>
    </lineage>
</organism>
<name>A0A0K0FHZ8_STRVS</name>
<sequence length="106" mass="12555">MSKNGHRNTLSDASFITKNYSNFQINWNIMGVVKDENIFLLDAKKIFEDIKKKRKNFWLDHWQKGNMTYANEAIKKEFHLPDLNIDSKYLMLCYAGSEKQIFTIDT</sequence>
<reference evidence="1" key="1">
    <citation type="submission" date="2014-07" db="EMBL/GenBank/DDBJ databases">
        <authorList>
            <person name="Martin A.A"/>
            <person name="De Silva N."/>
        </authorList>
    </citation>
    <scope>NUCLEOTIDE SEQUENCE</scope>
</reference>
<reference evidence="2" key="2">
    <citation type="submission" date="2015-08" db="UniProtKB">
        <authorList>
            <consortium name="WormBaseParasite"/>
        </authorList>
    </citation>
    <scope>IDENTIFICATION</scope>
</reference>
<keyword evidence="1" id="KW-1185">Reference proteome</keyword>
<dbReference type="Proteomes" id="UP000035680">
    <property type="component" value="Unassembled WGS sequence"/>
</dbReference>
<dbReference type="AlphaFoldDB" id="A0A0K0FHZ8"/>
<evidence type="ECO:0000313" key="1">
    <source>
        <dbReference type="Proteomes" id="UP000035680"/>
    </source>
</evidence>
<proteinExistence type="predicted"/>
<evidence type="ECO:0000313" key="2">
    <source>
        <dbReference type="WBParaSite" id="SVE_0851600.1"/>
    </source>
</evidence>
<accession>A0A0K0FHZ8</accession>